<name>A0A2C6XZH2_9PROT</name>
<organism evidence="3 4">
    <name type="scientific">Teichococcus rhizosphaerae</name>
    <dbReference type="NCBI Taxonomy" id="1335062"/>
    <lineage>
        <taxon>Bacteria</taxon>
        <taxon>Pseudomonadati</taxon>
        <taxon>Pseudomonadota</taxon>
        <taxon>Alphaproteobacteria</taxon>
        <taxon>Acetobacterales</taxon>
        <taxon>Roseomonadaceae</taxon>
        <taxon>Roseomonas</taxon>
    </lineage>
</organism>
<reference evidence="3 4" key="1">
    <citation type="submission" date="2017-10" db="EMBL/GenBank/DDBJ databases">
        <authorList>
            <person name="Banno H."/>
            <person name="Chua N.-H."/>
        </authorList>
    </citation>
    <scope>NUCLEOTIDE SEQUENCE [LARGE SCALE GENOMIC DNA]</scope>
    <source>
        <strain evidence="3 4">YW11</strain>
    </source>
</reference>
<dbReference type="SUPFAM" id="SSF53955">
    <property type="entry name" value="Lysozyme-like"/>
    <property type="match status" value="1"/>
</dbReference>
<dbReference type="Proteomes" id="UP000223527">
    <property type="component" value="Unassembled WGS sequence"/>
</dbReference>
<feature type="chain" id="PRO_5012654652" evidence="2">
    <location>
        <begin position="25"/>
        <end position="201"/>
    </location>
</feature>
<accession>A0A2C6XZH2</accession>
<evidence type="ECO:0000313" key="3">
    <source>
        <dbReference type="EMBL" id="PHK93912.1"/>
    </source>
</evidence>
<evidence type="ECO:0000256" key="2">
    <source>
        <dbReference type="SAM" id="SignalP"/>
    </source>
</evidence>
<evidence type="ECO:0000313" key="4">
    <source>
        <dbReference type="Proteomes" id="UP000223527"/>
    </source>
</evidence>
<comment type="caution">
    <text evidence="3">The sequence shown here is derived from an EMBL/GenBank/DDBJ whole genome shotgun (WGS) entry which is preliminary data.</text>
</comment>
<keyword evidence="4" id="KW-1185">Reference proteome</keyword>
<dbReference type="EMBL" id="PDNU01000034">
    <property type="protein sequence ID" value="PHK93912.1"/>
    <property type="molecule type" value="Genomic_DNA"/>
</dbReference>
<dbReference type="AlphaFoldDB" id="A0A2C6XZH2"/>
<dbReference type="InterPro" id="IPR023346">
    <property type="entry name" value="Lysozyme-like_dom_sf"/>
</dbReference>
<proteinExistence type="predicted"/>
<keyword evidence="2" id="KW-0732">Signal</keyword>
<feature type="signal peptide" evidence="2">
    <location>
        <begin position="1"/>
        <end position="24"/>
    </location>
</feature>
<gene>
    <name evidence="3" type="ORF">CR162_15930</name>
</gene>
<dbReference type="Gene3D" id="1.10.530.10">
    <property type="match status" value="1"/>
</dbReference>
<protein>
    <submittedName>
        <fullName evidence="3">Uncharacterized protein</fullName>
    </submittedName>
</protein>
<feature type="region of interest" description="Disordered" evidence="1">
    <location>
        <begin position="181"/>
        <end position="201"/>
    </location>
</feature>
<evidence type="ECO:0000256" key="1">
    <source>
        <dbReference type="SAM" id="MobiDB-lite"/>
    </source>
</evidence>
<sequence length="201" mass="21846">MNIMPAFRVLLPILLALARPPAAAAEPGGCLAAIRSAERAEKLPRGLLAAMGRVESGRHGAQGDAEPWPWTINARGKAYGFATRAEALRQVRRLQADGVRLIDVGCLQINLHHHPQAFTSLEEAFSPEANARYAARFLRQLKARRGSWMQAVAHYHSSQAERGGAYRQRVVLAMQAAPLPSARAALPRPSPSTAPSRPGRR</sequence>